<dbReference type="Proteomes" id="UP000286931">
    <property type="component" value="Unassembled WGS sequence"/>
</dbReference>
<dbReference type="AlphaFoldDB" id="A0A401Z3W7"/>
<evidence type="ECO:0000313" key="1">
    <source>
        <dbReference type="EMBL" id="GCE01538.1"/>
    </source>
</evidence>
<dbReference type="RefSeq" id="WP_126643160.1">
    <property type="nucleotide sequence ID" value="NZ_BIFH01000050.1"/>
</dbReference>
<accession>A0A401Z3W7</accession>
<gene>
    <name evidence="1" type="ORF">EHYA_09304</name>
</gene>
<evidence type="ECO:0000313" key="2">
    <source>
        <dbReference type="Proteomes" id="UP000286931"/>
    </source>
</evidence>
<sequence length="108" mass="11984">MTSASPRRCVQCDERLPVGARSDAVFCSAACAARARRRRRAFDEYAAIHAALTGGERDRVAVRCPVCGRLFILGHPRRRDAVYDRDACRSAAYRARHGHGVPTRTRDG</sequence>
<protein>
    <submittedName>
        <fullName evidence="1">Uncharacterized protein</fullName>
    </submittedName>
</protein>
<reference evidence="1 2" key="1">
    <citation type="submission" date="2018-12" db="EMBL/GenBank/DDBJ databases">
        <title>Draft genome sequence of Embleya hyalina NBRC 13850T.</title>
        <authorList>
            <person name="Komaki H."/>
            <person name="Hosoyama A."/>
            <person name="Kimura A."/>
            <person name="Ichikawa N."/>
            <person name="Tamura T."/>
        </authorList>
    </citation>
    <scope>NUCLEOTIDE SEQUENCE [LARGE SCALE GENOMIC DNA]</scope>
    <source>
        <strain evidence="1 2">NBRC 13850</strain>
    </source>
</reference>
<proteinExistence type="predicted"/>
<organism evidence="1 2">
    <name type="scientific">Embleya hyalina</name>
    <dbReference type="NCBI Taxonomy" id="516124"/>
    <lineage>
        <taxon>Bacteria</taxon>
        <taxon>Bacillati</taxon>
        <taxon>Actinomycetota</taxon>
        <taxon>Actinomycetes</taxon>
        <taxon>Kitasatosporales</taxon>
        <taxon>Streptomycetaceae</taxon>
        <taxon>Embleya</taxon>
    </lineage>
</organism>
<name>A0A401Z3W7_9ACTN</name>
<comment type="caution">
    <text evidence="1">The sequence shown here is derived from an EMBL/GenBank/DDBJ whole genome shotgun (WGS) entry which is preliminary data.</text>
</comment>
<dbReference type="EMBL" id="BIFH01000050">
    <property type="protein sequence ID" value="GCE01538.1"/>
    <property type="molecule type" value="Genomic_DNA"/>
</dbReference>
<keyword evidence="2" id="KW-1185">Reference proteome</keyword>